<evidence type="ECO:0000256" key="5">
    <source>
        <dbReference type="PIRSR" id="PIRSR000137-2"/>
    </source>
</evidence>
<dbReference type="Gene3D" id="3.50.50.60">
    <property type="entry name" value="FAD/NAD(P)-binding domain"/>
    <property type="match status" value="1"/>
</dbReference>
<name>A0A3A1WKB1_9HYPH</name>
<dbReference type="Proteomes" id="UP000265750">
    <property type="component" value="Unassembled WGS sequence"/>
</dbReference>
<evidence type="ECO:0000256" key="2">
    <source>
        <dbReference type="ARBA" id="ARBA00010790"/>
    </source>
</evidence>
<dbReference type="InterPro" id="IPR036188">
    <property type="entry name" value="FAD/NAD-bd_sf"/>
</dbReference>
<dbReference type="Pfam" id="PF05199">
    <property type="entry name" value="GMC_oxred_C"/>
    <property type="match status" value="1"/>
</dbReference>
<dbReference type="InterPro" id="IPR012132">
    <property type="entry name" value="GMC_OxRdtase"/>
</dbReference>
<proteinExistence type="inferred from homology"/>
<evidence type="ECO:0000313" key="8">
    <source>
        <dbReference type="Proteomes" id="UP000265750"/>
    </source>
</evidence>
<comment type="cofactor">
    <cofactor evidence="1 5">
        <name>FAD</name>
        <dbReference type="ChEBI" id="CHEBI:57692"/>
    </cofactor>
</comment>
<evidence type="ECO:0000313" key="7">
    <source>
        <dbReference type="EMBL" id="RIY00319.1"/>
    </source>
</evidence>
<accession>A0A3A1WKB1</accession>
<dbReference type="GO" id="GO:0016614">
    <property type="term" value="F:oxidoreductase activity, acting on CH-OH group of donors"/>
    <property type="evidence" value="ECO:0007669"/>
    <property type="project" value="InterPro"/>
</dbReference>
<evidence type="ECO:0000259" key="6">
    <source>
        <dbReference type="PROSITE" id="PS00624"/>
    </source>
</evidence>
<dbReference type="EMBL" id="QYRN01000006">
    <property type="protein sequence ID" value="RIY00319.1"/>
    <property type="molecule type" value="Genomic_DNA"/>
</dbReference>
<feature type="binding site" evidence="5">
    <location>
        <position position="219"/>
    </location>
    <ligand>
        <name>FAD</name>
        <dbReference type="ChEBI" id="CHEBI:57692"/>
    </ligand>
</feature>
<dbReference type="InterPro" id="IPR007867">
    <property type="entry name" value="GMC_OxRtase_C"/>
</dbReference>
<reference evidence="8" key="1">
    <citation type="submission" date="2018-09" db="EMBL/GenBank/DDBJ databases">
        <authorList>
            <person name="Tuo L."/>
        </authorList>
    </citation>
    <scope>NUCLEOTIDE SEQUENCE [LARGE SCALE GENOMIC DNA]</scope>
    <source>
        <strain evidence="8">M2BS4Y-1</strain>
    </source>
</reference>
<keyword evidence="3" id="KW-0285">Flavoprotein</keyword>
<dbReference type="GO" id="GO:0050660">
    <property type="term" value="F:flavin adenine dinucleotide binding"/>
    <property type="evidence" value="ECO:0007669"/>
    <property type="project" value="InterPro"/>
</dbReference>
<dbReference type="SUPFAM" id="SSF54373">
    <property type="entry name" value="FAD-linked reductases, C-terminal domain"/>
    <property type="match status" value="1"/>
</dbReference>
<dbReference type="RefSeq" id="WP_119540629.1">
    <property type="nucleotide sequence ID" value="NZ_QYRN01000006.1"/>
</dbReference>
<comment type="caution">
    <text evidence="7">The sequence shown here is derived from an EMBL/GenBank/DDBJ whole genome shotgun (WGS) entry which is preliminary data.</text>
</comment>
<feature type="domain" description="Glucose-methanol-choline oxidoreductase N-terminal" evidence="6">
    <location>
        <begin position="254"/>
        <end position="268"/>
    </location>
</feature>
<sequence length="538" mass="58671">MEAFDFVVVGAGSAGSIVAARLSESGRHSVLLLEAGGPDRSFWFKIPVGYARSYYDPAVNWMYSTEPEAELGGRRIYQPRGKVQGGSGSINAMIFVRGAREDFDDWRAAGNPGWAYEDVLPAFRKLETHETGEGPWHGGDGPIRVTPMRPGIHSISKAFLAGCRETQLPENEDFNGERIEGAGVYDVNTRSGLRSSSSREYLHPARRRPNLKLLHGVEVDRLVWRDGRIAGVEARQGGRAVSFAARREVVLCAGAFASPKLLQLSGIGDGAHLGAIGVETRRHLPAVGRNLQDHVCASFYYRSRVPTLNAAFAYPAGQARLALQWLLTRRGPFAMSVNQAGGFFRGRPDRTRANLQLYFNPLSYRIPDDPKAGLAPEPYPGFLLCFNPCRPTSRGEVSAQSPDPAAAPAIRPNYLSTEHDREEVVEGGRLVRRIMEAPALRAITAEELEPSRSARSDEELLDYFRHNSGSIYHPCGSAAMGPDPARSAVDARLRVHGVEGLRVVDASIFPNITAGNINAPTMMVAEKGAAMIVEDARS</sequence>
<dbReference type="PROSITE" id="PS00624">
    <property type="entry name" value="GMC_OXRED_2"/>
    <property type="match status" value="1"/>
</dbReference>
<dbReference type="SUPFAM" id="SSF51905">
    <property type="entry name" value="FAD/NAD(P)-binding domain"/>
    <property type="match status" value="1"/>
</dbReference>
<dbReference type="PANTHER" id="PTHR11552">
    <property type="entry name" value="GLUCOSE-METHANOL-CHOLINE GMC OXIDOREDUCTASE"/>
    <property type="match status" value="1"/>
</dbReference>
<dbReference type="Pfam" id="PF00732">
    <property type="entry name" value="GMC_oxred_N"/>
    <property type="match status" value="1"/>
</dbReference>
<dbReference type="AlphaFoldDB" id="A0A3A1WKB1"/>
<dbReference type="PANTHER" id="PTHR11552:SF147">
    <property type="entry name" value="CHOLINE DEHYDROGENASE, MITOCHONDRIAL"/>
    <property type="match status" value="1"/>
</dbReference>
<comment type="similarity">
    <text evidence="2">Belongs to the GMC oxidoreductase family.</text>
</comment>
<keyword evidence="8" id="KW-1185">Reference proteome</keyword>
<gene>
    <name evidence="7" type="ORF">D3218_13275</name>
</gene>
<protein>
    <submittedName>
        <fullName evidence="7">Choline dehydrogenase</fullName>
    </submittedName>
</protein>
<keyword evidence="4 5" id="KW-0274">FAD</keyword>
<evidence type="ECO:0000256" key="3">
    <source>
        <dbReference type="ARBA" id="ARBA00022630"/>
    </source>
</evidence>
<dbReference type="InterPro" id="IPR000172">
    <property type="entry name" value="GMC_OxRdtase_N"/>
</dbReference>
<dbReference type="Gene3D" id="3.30.560.10">
    <property type="entry name" value="Glucose Oxidase, domain 3"/>
    <property type="match status" value="1"/>
</dbReference>
<organism evidence="7 8">
    <name type="scientific">Aureimonas flava</name>
    <dbReference type="NCBI Taxonomy" id="2320271"/>
    <lineage>
        <taxon>Bacteria</taxon>
        <taxon>Pseudomonadati</taxon>
        <taxon>Pseudomonadota</taxon>
        <taxon>Alphaproteobacteria</taxon>
        <taxon>Hyphomicrobiales</taxon>
        <taxon>Aurantimonadaceae</taxon>
        <taxon>Aureimonas</taxon>
    </lineage>
</organism>
<feature type="binding site" evidence="5">
    <location>
        <position position="83"/>
    </location>
    <ligand>
        <name>FAD</name>
        <dbReference type="ChEBI" id="CHEBI:57692"/>
    </ligand>
</feature>
<evidence type="ECO:0000256" key="1">
    <source>
        <dbReference type="ARBA" id="ARBA00001974"/>
    </source>
</evidence>
<dbReference type="OrthoDB" id="9785276at2"/>
<dbReference type="PIRSF" id="PIRSF000137">
    <property type="entry name" value="Alcohol_oxidase"/>
    <property type="match status" value="1"/>
</dbReference>
<evidence type="ECO:0000256" key="4">
    <source>
        <dbReference type="ARBA" id="ARBA00022827"/>
    </source>
</evidence>